<sequence length="237" mass="25934">MGYGHGSMREEEKKPKRKVNARTNASGNALSESSAGRRGTQNKNHGLPEHEMQSLPEDLQTCAKQLGYIPECFNSLYPEKIMAGAMNGRSLTAAKGGPLKALDAQGARAALLLKQRLNACEAAAALRDGPVRKMGAHIFEQHLTSLALLDVELPFGLGLALCERQVDSLFQELFEASIPIESENAISELLAHLLPFKDALDFAETPQFSTKAPKYLELWEGELRRCTDEVSRETAAE</sequence>
<evidence type="ECO:0000313" key="2">
    <source>
        <dbReference type="EMBL" id="CAK9083047.1"/>
    </source>
</evidence>
<protein>
    <submittedName>
        <fullName evidence="2">Uncharacterized protein</fullName>
    </submittedName>
</protein>
<dbReference type="Proteomes" id="UP001642484">
    <property type="component" value="Unassembled WGS sequence"/>
</dbReference>
<feature type="compositionally biased region" description="Polar residues" evidence="1">
    <location>
        <begin position="21"/>
        <end position="44"/>
    </location>
</feature>
<keyword evidence="3" id="KW-1185">Reference proteome</keyword>
<evidence type="ECO:0000313" key="3">
    <source>
        <dbReference type="Proteomes" id="UP001642484"/>
    </source>
</evidence>
<comment type="caution">
    <text evidence="2">The sequence shown here is derived from an EMBL/GenBank/DDBJ whole genome shotgun (WGS) entry which is preliminary data.</text>
</comment>
<reference evidence="2 3" key="1">
    <citation type="submission" date="2024-02" db="EMBL/GenBank/DDBJ databases">
        <authorList>
            <person name="Chen Y."/>
            <person name="Shah S."/>
            <person name="Dougan E. K."/>
            <person name="Thang M."/>
            <person name="Chan C."/>
        </authorList>
    </citation>
    <scope>NUCLEOTIDE SEQUENCE [LARGE SCALE GENOMIC DNA]</scope>
</reference>
<accession>A0ABP0Q503</accession>
<dbReference type="EMBL" id="CAXAMN010023998">
    <property type="protein sequence ID" value="CAK9083047.1"/>
    <property type="molecule type" value="Genomic_DNA"/>
</dbReference>
<evidence type="ECO:0000256" key="1">
    <source>
        <dbReference type="SAM" id="MobiDB-lite"/>
    </source>
</evidence>
<feature type="region of interest" description="Disordered" evidence="1">
    <location>
        <begin position="1"/>
        <end position="54"/>
    </location>
</feature>
<feature type="non-terminal residue" evidence="2">
    <location>
        <position position="237"/>
    </location>
</feature>
<gene>
    <name evidence="2" type="ORF">CCMP2556_LOCUS40528</name>
</gene>
<proteinExistence type="predicted"/>
<organism evidence="2 3">
    <name type="scientific">Durusdinium trenchii</name>
    <dbReference type="NCBI Taxonomy" id="1381693"/>
    <lineage>
        <taxon>Eukaryota</taxon>
        <taxon>Sar</taxon>
        <taxon>Alveolata</taxon>
        <taxon>Dinophyceae</taxon>
        <taxon>Suessiales</taxon>
        <taxon>Symbiodiniaceae</taxon>
        <taxon>Durusdinium</taxon>
    </lineage>
</organism>
<name>A0ABP0Q503_9DINO</name>